<evidence type="ECO:0000256" key="4">
    <source>
        <dbReference type="ARBA" id="ARBA00023136"/>
    </source>
</evidence>
<reference evidence="6 7" key="1">
    <citation type="journal article" date="2013" name="Genome Announc.">
        <title>Draft Genome Sequence of Sphingobium lactosutens Strain DS20T, Isolated from a Hexachlorocyclohexane Dumpsite.</title>
        <authorList>
            <person name="Kumar R."/>
            <person name="Dwivedi V."/>
            <person name="Negi V."/>
            <person name="Khurana J.P."/>
            <person name="Lal R."/>
        </authorList>
    </citation>
    <scope>NUCLEOTIDE SEQUENCE [LARGE SCALE GENOMIC DNA]</scope>
    <source>
        <strain evidence="6 7">DS20</strain>
    </source>
</reference>
<dbReference type="InterPro" id="IPR006726">
    <property type="entry name" value="PHBA_efflux_AaeB/fusaric-R"/>
</dbReference>
<feature type="transmembrane region" description="Helical" evidence="5">
    <location>
        <begin position="136"/>
        <end position="155"/>
    </location>
</feature>
<keyword evidence="4 5" id="KW-0472">Membrane</keyword>
<feature type="transmembrane region" description="Helical" evidence="5">
    <location>
        <begin position="12"/>
        <end position="28"/>
    </location>
</feature>
<protein>
    <recommendedName>
        <fullName evidence="8">Fusaric acid resistance protein</fullName>
    </recommendedName>
</protein>
<feature type="transmembrane region" description="Helical" evidence="5">
    <location>
        <begin position="436"/>
        <end position="463"/>
    </location>
</feature>
<evidence type="ECO:0000313" key="7">
    <source>
        <dbReference type="Proteomes" id="UP000015531"/>
    </source>
</evidence>
<dbReference type="RefSeq" id="WP_021226161.1">
    <property type="nucleotide sequence ID" value="NZ_ATDP01000089.1"/>
</dbReference>
<keyword evidence="2 5" id="KW-0812">Transmembrane</keyword>
<evidence type="ECO:0000256" key="3">
    <source>
        <dbReference type="ARBA" id="ARBA00022989"/>
    </source>
</evidence>
<evidence type="ECO:0000313" key="6">
    <source>
        <dbReference type="EMBL" id="EQB14965.1"/>
    </source>
</evidence>
<dbReference type="AlphaFoldDB" id="T0IT05"/>
<evidence type="ECO:0000256" key="2">
    <source>
        <dbReference type="ARBA" id="ARBA00022692"/>
    </source>
</evidence>
<evidence type="ECO:0008006" key="8">
    <source>
        <dbReference type="Google" id="ProtNLM"/>
    </source>
</evidence>
<comment type="caution">
    <text evidence="6">The sequence shown here is derived from an EMBL/GenBank/DDBJ whole genome shotgun (WGS) entry which is preliminary data.</text>
</comment>
<feature type="transmembrane region" description="Helical" evidence="5">
    <location>
        <begin position="107"/>
        <end position="124"/>
    </location>
</feature>
<name>T0IT05_9SPHN</name>
<sequence length="660" mass="71329">MALTADQAIFAIKLYLAGMIAFSIAAWIGLPQPYWALVTCGACMNPTSGAIRSKAAYRFFGTFSAGVATLLLASVFGNVSGLFILSLGIAICTAMGLSFIDRTPRSYAFWLFGLTLALIAVPAFDHPERLFDTMVARVSEIGLGVIVVTMVDSVIAPRSSEHMLRASLARWLPSMKKWAMDVVEGHPDDAQAAHDRLKSLADIITLSQTTAQLRYDPAVNKGVLNGGLAIQQRLIRMIPLLSAIGDRIAALDAQEREAIAPPLALATECLEVGRSAPPRLIEALHDLPKPDGPRAAWLKLVHGALADMMADMLMIWSEIHAIDRSLNGSGDLSPALARDVAKARNFPLKPDIGLAVQVSLGLFAGYLLLCGFWYATGWRQGANTFTLAVALVGFFGMMDQPGRIMAVTGRLLMLALVLSIALNYGLLPLATDYPTFLAVMAIFILPLAAWIAVNPMVLLIFLFSLSGINLQASYTPAAFDTFLEANLALIPGFMVATLCMNLSRTLGVDYQVHRVLRMEIAEISRLSRTATSRERNGYVERALNRIAALSTRLAANGQIERSATLLVRMRAGLNIGDLRMAADRLGAAAREKVEQVLESAPRQIDADDPSPQFLTVIDTAMDTVRASDGTSNDDRHATLHSLAGLRLALFHRAPAWEPAP</sequence>
<evidence type="ECO:0000256" key="5">
    <source>
        <dbReference type="SAM" id="Phobius"/>
    </source>
</evidence>
<organism evidence="6 7">
    <name type="scientific">Sphingobium lactosutens DS20</name>
    <dbReference type="NCBI Taxonomy" id="1331060"/>
    <lineage>
        <taxon>Bacteria</taxon>
        <taxon>Pseudomonadati</taxon>
        <taxon>Pseudomonadota</taxon>
        <taxon>Alphaproteobacteria</taxon>
        <taxon>Sphingomonadales</taxon>
        <taxon>Sphingomonadaceae</taxon>
        <taxon>Sphingobium</taxon>
    </lineage>
</organism>
<feature type="transmembrane region" description="Helical" evidence="5">
    <location>
        <begin position="352"/>
        <end position="375"/>
    </location>
</feature>
<dbReference type="Pfam" id="PF04632">
    <property type="entry name" value="FUSC"/>
    <property type="match status" value="1"/>
</dbReference>
<dbReference type="EMBL" id="ATDP01000089">
    <property type="protein sequence ID" value="EQB14965.1"/>
    <property type="molecule type" value="Genomic_DNA"/>
</dbReference>
<accession>T0IT05</accession>
<dbReference type="GO" id="GO:0022857">
    <property type="term" value="F:transmembrane transporter activity"/>
    <property type="evidence" value="ECO:0007669"/>
    <property type="project" value="InterPro"/>
</dbReference>
<keyword evidence="7" id="KW-1185">Reference proteome</keyword>
<dbReference type="PANTHER" id="PTHR31086">
    <property type="entry name" value="ALUMINUM-ACTIVATED MALATE TRANSPORTER 10"/>
    <property type="match status" value="1"/>
</dbReference>
<feature type="transmembrane region" description="Helical" evidence="5">
    <location>
        <begin position="381"/>
        <end position="399"/>
    </location>
</feature>
<feature type="transmembrane region" description="Helical" evidence="5">
    <location>
        <begin position="58"/>
        <end position="76"/>
    </location>
</feature>
<gene>
    <name evidence="6" type="ORF">RLDS_12400</name>
</gene>
<evidence type="ECO:0000256" key="1">
    <source>
        <dbReference type="ARBA" id="ARBA00004141"/>
    </source>
</evidence>
<dbReference type="PATRIC" id="fig|1331060.3.peg.2357"/>
<proteinExistence type="predicted"/>
<dbReference type="GO" id="GO:0005886">
    <property type="term" value="C:plasma membrane"/>
    <property type="evidence" value="ECO:0007669"/>
    <property type="project" value="InterPro"/>
</dbReference>
<feature type="transmembrane region" description="Helical" evidence="5">
    <location>
        <begin position="411"/>
        <end position="430"/>
    </location>
</feature>
<dbReference type="Proteomes" id="UP000015531">
    <property type="component" value="Unassembled WGS sequence"/>
</dbReference>
<dbReference type="eggNOG" id="COG1289">
    <property type="taxonomic scope" value="Bacteria"/>
</dbReference>
<comment type="subcellular location">
    <subcellularLocation>
        <location evidence="1">Membrane</location>
        <topology evidence="1">Multi-pass membrane protein</topology>
    </subcellularLocation>
</comment>
<feature type="transmembrane region" description="Helical" evidence="5">
    <location>
        <begin position="82"/>
        <end position="100"/>
    </location>
</feature>
<keyword evidence="3 5" id="KW-1133">Transmembrane helix</keyword>